<sequence>MHINEIIDKLKDILSNELDNKKVFDKDVAASLNISKESLSIMKKKNSIPYEQIAKFCAKRKISINWVLFDQLPKSLEEQTEKYIRVKHFININASAGGGGFNYDENFEYLNIDKNILNSLYKSNSSKTESIIALNVTGDSMEPTLNDKEIILFDKDNTDISKGGIFIVSTNIGLFVKRVSLKIDGSIELISDNKNYNSEIIQKSELDTIQILGKVVGKVGLV</sequence>
<evidence type="ECO:0000259" key="6">
    <source>
        <dbReference type="Pfam" id="PF00717"/>
    </source>
</evidence>
<feature type="domain" description="Bacteriophage CI repressor N-terminal" evidence="7">
    <location>
        <begin position="26"/>
        <end position="70"/>
    </location>
</feature>
<keyword evidence="4" id="KW-0238">DNA-binding</keyword>
<dbReference type="Pfam" id="PF07022">
    <property type="entry name" value="Phage_CI_repr"/>
    <property type="match status" value="1"/>
</dbReference>
<dbReference type="Gene3D" id="1.10.260.40">
    <property type="entry name" value="lambda repressor-like DNA-binding domains"/>
    <property type="match status" value="1"/>
</dbReference>
<evidence type="ECO:0000256" key="3">
    <source>
        <dbReference type="ARBA" id="ARBA00023015"/>
    </source>
</evidence>
<keyword evidence="3" id="KW-0805">Transcription regulation</keyword>
<proteinExistence type="predicted"/>
<reference evidence="8 9" key="1">
    <citation type="submission" date="2015-10" db="EMBL/GenBank/DDBJ databases">
        <authorList>
            <person name="Rovetto F.F."/>
            <person name="Cocolin L.L."/>
            <person name="Illeghems K.K."/>
            <person name="Van Nieuwerbuegh F.F."/>
            <person name="Houf K.K."/>
        </authorList>
    </citation>
    <scope>NUCLEOTIDE SEQUENCE [LARGE SCALE GENOMIC DNA]</scope>
    <source>
        <strain evidence="8 9">LMG 24486</strain>
    </source>
</reference>
<comment type="caution">
    <text evidence="8">The sequence shown here is derived from an EMBL/GenBank/DDBJ whole genome shotgun (WGS) entry which is preliminary data.</text>
</comment>
<organism evidence="8 9">
    <name type="scientific">Aliarcobacter thereius LMG 24486</name>
    <dbReference type="NCBI Taxonomy" id="1032240"/>
    <lineage>
        <taxon>Bacteria</taxon>
        <taxon>Pseudomonadati</taxon>
        <taxon>Campylobacterota</taxon>
        <taxon>Epsilonproteobacteria</taxon>
        <taxon>Campylobacterales</taxon>
        <taxon>Arcobacteraceae</taxon>
        <taxon>Aliarcobacter</taxon>
    </lineage>
</organism>
<keyword evidence="1" id="KW-0645">Protease</keyword>
<dbReference type="SUPFAM" id="SSF51306">
    <property type="entry name" value="LexA/Signal peptidase"/>
    <property type="match status" value="1"/>
</dbReference>
<dbReference type="InterPro" id="IPR039418">
    <property type="entry name" value="LexA-like"/>
</dbReference>
<dbReference type="InterPro" id="IPR036286">
    <property type="entry name" value="LexA/Signal_pep-like_sf"/>
</dbReference>
<dbReference type="InterPro" id="IPR010744">
    <property type="entry name" value="Phage_CI_N"/>
</dbReference>
<name>A0A1C7WTF3_9BACT</name>
<dbReference type="InterPro" id="IPR010982">
    <property type="entry name" value="Lambda_DNA-bd_dom_sf"/>
</dbReference>
<dbReference type="InterPro" id="IPR019756">
    <property type="entry name" value="Pept_S26A_signal_pept_1_Ser-AS"/>
</dbReference>
<evidence type="ECO:0000313" key="8">
    <source>
        <dbReference type="EMBL" id="OCL95752.1"/>
    </source>
</evidence>
<dbReference type="CDD" id="cd06529">
    <property type="entry name" value="S24_LexA-like"/>
    <property type="match status" value="1"/>
</dbReference>
<protein>
    <submittedName>
        <fullName evidence="8">HTH-type transcriptional regulator</fullName>
    </submittedName>
</protein>
<dbReference type="PANTHER" id="PTHR40661:SF1">
    <property type="entry name" value="HTH CRO_C1-TYPE DOMAIN-CONTAINING PROTEIN"/>
    <property type="match status" value="1"/>
</dbReference>
<dbReference type="PANTHER" id="PTHR40661">
    <property type="match status" value="1"/>
</dbReference>
<evidence type="ECO:0000256" key="5">
    <source>
        <dbReference type="ARBA" id="ARBA00023163"/>
    </source>
</evidence>
<keyword evidence="5" id="KW-0804">Transcription</keyword>
<dbReference type="EMBL" id="LLKQ01000001">
    <property type="protein sequence ID" value="OCL95752.1"/>
    <property type="molecule type" value="Genomic_DNA"/>
</dbReference>
<keyword evidence="2" id="KW-0378">Hydrolase</keyword>
<evidence type="ECO:0000313" key="9">
    <source>
        <dbReference type="Proteomes" id="UP000092987"/>
    </source>
</evidence>
<dbReference type="RefSeq" id="WP_066390274.1">
    <property type="nucleotide sequence ID" value="NZ_CP035926.1"/>
</dbReference>
<dbReference type="Proteomes" id="UP000092987">
    <property type="component" value="Unassembled WGS sequence"/>
</dbReference>
<evidence type="ECO:0000259" key="7">
    <source>
        <dbReference type="Pfam" id="PF07022"/>
    </source>
</evidence>
<dbReference type="Pfam" id="PF00717">
    <property type="entry name" value="Peptidase_S24"/>
    <property type="match status" value="1"/>
</dbReference>
<evidence type="ECO:0000256" key="4">
    <source>
        <dbReference type="ARBA" id="ARBA00023125"/>
    </source>
</evidence>
<dbReference type="Gene3D" id="2.10.109.10">
    <property type="entry name" value="Umud Fragment, subunit A"/>
    <property type="match status" value="1"/>
</dbReference>
<evidence type="ECO:0000256" key="1">
    <source>
        <dbReference type="ARBA" id="ARBA00022670"/>
    </source>
</evidence>
<feature type="domain" description="Peptidase S24/S26A/S26B/S26C" evidence="6">
    <location>
        <begin position="93"/>
        <end position="216"/>
    </location>
</feature>
<dbReference type="PROSITE" id="PS00501">
    <property type="entry name" value="SPASE_I_1"/>
    <property type="match status" value="1"/>
</dbReference>
<keyword evidence="9" id="KW-1185">Reference proteome</keyword>
<accession>A0A1C7WTF3</accession>
<dbReference type="InterPro" id="IPR015927">
    <property type="entry name" value="Peptidase_S24_S26A/B/C"/>
</dbReference>
<gene>
    <name evidence="8" type="ORF">AA347_01232</name>
</gene>
<evidence type="ECO:0000256" key="2">
    <source>
        <dbReference type="ARBA" id="ARBA00022801"/>
    </source>
</evidence>